<dbReference type="GO" id="GO:0008270">
    <property type="term" value="F:zinc ion binding"/>
    <property type="evidence" value="ECO:0007669"/>
    <property type="project" value="UniProtKB-KW"/>
</dbReference>
<proteinExistence type="predicted"/>
<reference evidence="7" key="1">
    <citation type="submission" date="2020-06" db="EMBL/GenBank/DDBJ databases">
        <title>Draft genome of Bugula neritina, a colonial animal packing powerful symbionts and potential medicines.</title>
        <authorList>
            <person name="Rayko M."/>
        </authorList>
    </citation>
    <scope>NUCLEOTIDE SEQUENCE [LARGE SCALE GENOMIC DNA]</scope>
    <source>
        <strain evidence="7">Kwan_BN1</strain>
    </source>
</reference>
<evidence type="ECO:0000256" key="1">
    <source>
        <dbReference type="ARBA" id="ARBA00022723"/>
    </source>
</evidence>
<dbReference type="OrthoDB" id="5407799at2759"/>
<dbReference type="InterPro" id="IPR013083">
    <property type="entry name" value="Znf_RING/FYVE/PHD"/>
</dbReference>
<dbReference type="Pfam" id="PF22586">
    <property type="entry name" value="ANCHR-like_BBOX"/>
    <property type="match status" value="1"/>
</dbReference>
<keyword evidence="3" id="KW-0862">Zinc</keyword>
<dbReference type="SUPFAM" id="SSF57903">
    <property type="entry name" value="FYVE/PHD zinc finger"/>
    <property type="match status" value="1"/>
</dbReference>
<evidence type="ECO:0000256" key="2">
    <source>
        <dbReference type="ARBA" id="ARBA00022771"/>
    </source>
</evidence>
<dbReference type="PANTHER" id="PTHR46603">
    <property type="entry name" value="ABSCISSION/NOCUT CHECKPOINT REGULATOR"/>
    <property type="match status" value="1"/>
</dbReference>
<dbReference type="PROSITE" id="PS50178">
    <property type="entry name" value="ZF_FYVE"/>
    <property type="match status" value="1"/>
</dbReference>
<dbReference type="InterPro" id="IPR011011">
    <property type="entry name" value="Znf_FYVE_PHD"/>
</dbReference>
<dbReference type="EMBL" id="VXIV02002357">
    <property type="protein sequence ID" value="KAF6026068.1"/>
    <property type="molecule type" value="Genomic_DNA"/>
</dbReference>
<dbReference type="CDD" id="cd19817">
    <property type="entry name" value="Bbox1_ANCHR-like"/>
    <property type="match status" value="1"/>
</dbReference>
<dbReference type="PANTHER" id="PTHR46603:SF1">
    <property type="entry name" value="ABSCISSION_NOCUT CHECKPOINT REGULATOR"/>
    <property type="match status" value="1"/>
</dbReference>
<feature type="domain" description="FYVE-type" evidence="6">
    <location>
        <begin position="7"/>
        <end position="60"/>
    </location>
</feature>
<dbReference type="AlphaFoldDB" id="A0A7J7JL38"/>
<dbReference type="Proteomes" id="UP000593567">
    <property type="component" value="Unassembled WGS sequence"/>
</dbReference>
<dbReference type="GO" id="GO:0005813">
    <property type="term" value="C:centrosome"/>
    <property type="evidence" value="ECO:0007669"/>
    <property type="project" value="TreeGrafter"/>
</dbReference>
<evidence type="ECO:0000259" key="6">
    <source>
        <dbReference type="PROSITE" id="PS50178"/>
    </source>
</evidence>
<feature type="compositionally biased region" description="Basic and acidic residues" evidence="5">
    <location>
        <begin position="280"/>
        <end position="299"/>
    </location>
</feature>
<dbReference type="Gene3D" id="3.30.40.10">
    <property type="entry name" value="Zinc/RING finger domain, C3HC4 (zinc finger)"/>
    <property type="match status" value="1"/>
</dbReference>
<evidence type="ECO:0000313" key="8">
    <source>
        <dbReference type="Proteomes" id="UP000593567"/>
    </source>
</evidence>
<dbReference type="GO" id="GO:0032266">
    <property type="term" value="F:phosphatidylinositol-3-phosphate binding"/>
    <property type="evidence" value="ECO:0007669"/>
    <property type="project" value="TreeGrafter"/>
</dbReference>
<dbReference type="InterPro" id="IPR017455">
    <property type="entry name" value="Znf_FYVE-rel"/>
</dbReference>
<sequence>MSVHGMCNGCGKGFGFFTKEDTCHRCGLNFCTKCVGNKAAVPKLNNEVKRVCIRCFKILTGALKGDTTQKRDRSPPANFLKWVKFGGCQSESSAPTSKREFEEKGLTSDPVVKNHLKPEYRNLSKEDMEIAERLEKLKEERREMKLGPNPLPPEQDVEQRLARLRAIGQPEESSPPPQLSNMPPEKKMTEGEETTHLLNQVKDEVNIDRSVSGDTPISEDKSAEAKARSNEGEGNSDDLNDIQALIAKAAAELEIDAQKALADLKKDKEIMARIDELKSKKLSKESSEDNSKLEDKPNAEDSASSSDEEDEVKTILQQVLEERILDEQVEAAGGFQPPLQKQKSLNPPEAENLDPDELPWCCICNEDATLRCIDCDMDLYCLRCYNCVAARVGESRMSMADVVVFQPSSLNLTRRRSIATSTGYSTLSWSYNPMS</sequence>
<keyword evidence="2 4" id="KW-0863">Zinc-finger</keyword>
<dbReference type="GO" id="GO:0030496">
    <property type="term" value="C:midbody"/>
    <property type="evidence" value="ECO:0007669"/>
    <property type="project" value="TreeGrafter"/>
</dbReference>
<keyword evidence="1" id="KW-0479">Metal-binding</keyword>
<accession>A0A7J7JL38</accession>
<dbReference type="SUPFAM" id="SSF57845">
    <property type="entry name" value="B-box zinc-binding domain"/>
    <property type="match status" value="1"/>
</dbReference>
<comment type="caution">
    <text evidence="7">The sequence shown here is derived from an EMBL/GenBank/DDBJ whole genome shotgun (WGS) entry which is preliminary data.</text>
</comment>
<dbReference type="InterPro" id="IPR044553">
    <property type="entry name" value="Bbox1_ANCHR"/>
</dbReference>
<organism evidence="7 8">
    <name type="scientific">Bugula neritina</name>
    <name type="common">Brown bryozoan</name>
    <name type="synonym">Sertularia neritina</name>
    <dbReference type="NCBI Taxonomy" id="10212"/>
    <lineage>
        <taxon>Eukaryota</taxon>
        <taxon>Metazoa</taxon>
        <taxon>Spiralia</taxon>
        <taxon>Lophotrochozoa</taxon>
        <taxon>Bryozoa</taxon>
        <taxon>Gymnolaemata</taxon>
        <taxon>Cheilostomatida</taxon>
        <taxon>Flustrina</taxon>
        <taxon>Buguloidea</taxon>
        <taxon>Bugulidae</taxon>
        <taxon>Bugula</taxon>
    </lineage>
</organism>
<feature type="compositionally biased region" description="Basic and acidic residues" evidence="5">
    <location>
        <begin position="218"/>
        <end position="231"/>
    </location>
</feature>
<dbReference type="GO" id="GO:0009838">
    <property type="term" value="P:abscission"/>
    <property type="evidence" value="ECO:0007669"/>
    <property type="project" value="TreeGrafter"/>
</dbReference>
<feature type="region of interest" description="Disordered" evidence="5">
    <location>
        <begin position="168"/>
        <end position="239"/>
    </location>
</feature>
<dbReference type="InterPro" id="IPR000306">
    <property type="entry name" value="Znf_FYVE"/>
</dbReference>
<evidence type="ECO:0000256" key="4">
    <source>
        <dbReference type="PROSITE-ProRule" id="PRU00091"/>
    </source>
</evidence>
<protein>
    <submittedName>
        <fullName evidence="7">ZFYVE19</fullName>
    </submittedName>
</protein>
<dbReference type="CDD" id="cd00065">
    <property type="entry name" value="FYVE_like_SF"/>
    <property type="match status" value="1"/>
</dbReference>
<evidence type="ECO:0000256" key="5">
    <source>
        <dbReference type="SAM" id="MobiDB-lite"/>
    </source>
</evidence>
<evidence type="ECO:0000256" key="3">
    <source>
        <dbReference type="ARBA" id="ARBA00022833"/>
    </source>
</evidence>
<dbReference type="GO" id="GO:0044878">
    <property type="term" value="P:mitotic cytokinesis checkpoint signaling"/>
    <property type="evidence" value="ECO:0007669"/>
    <property type="project" value="TreeGrafter"/>
</dbReference>
<keyword evidence="8" id="KW-1185">Reference proteome</keyword>
<dbReference type="GO" id="GO:0032154">
    <property type="term" value="C:cleavage furrow"/>
    <property type="evidence" value="ECO:0007669"/>
    <property type="project" value="TreeGrafter"/>
</dbReference>
<dbReference type="Pfam" id="PF01363">
    <property type="entry name" value="FYVE"/>
    <property type="match status" value="1"/>
</dbReference>
<feature type="compositionally biased region" description="Basic and acidic residues" evidence="5">
    <location>
        <begin position="184"/>
        <end position="207"/>
    </location>
</feature>
<name>A0A7J7JL38_BUGNE</name>
<gene>
    <name evidence="7" type="ORF">EB796_015628</name>
</gene>
<feature type="region of interest" description="Disordered" evidence="5">
    <location>
        <begin position="280"/>
        <end position="312"/>
    </location>
</feature>
<dbReference type="SMART" id="SM00064">
    <property type="entry name" value="FYVE"/>
    <property type="match status" value="1"/>
</dbReference>
<evidence type="ECO:0000313" key="7">
    <source>
        <dbReference type="EMBL" id="KAF6026068.1"/>
    </source>
</evidence>